<dbReference type="Pfam" id="PF18014">
    <property type="entry name" value="Acetyltransf_18"/>
    <property type="match status" value="1"/>
</dbReference>
<gene>
    <name evidence="3" type="ORF">RFH988_LOCUS27163</name>
    <name evidence="2" type="ORF">ZHD862_LOCUS19485</name>
</gene>
<reference evidence="3" key="1">
    <citation type="submission" date="2021-02" db="EMBL/GenBank/DDBJ databases">
        <authorList>
            <person name="Nowell W R."/>
        </authorList>
    </citation>
    <scope>NUCLEOTIDE SEQUENCE</scope>
</reference>
<dbReference type="InterPro" id="IPR041496">
    <property type="entry name" value="YitH/HolE_GNAT"/>
</dbReference>
<sequence>MSDDESIDSRSIKLRRHYSYWLYRNDKIELINLLIRPVISTDIYYIKLLLSDCSIFQRGSIDYSMYFFSFRPNIFYIITSKQDILGHASIKQWNINNHNIISVFMLGLVYVRYDYRKFGFGELLTNYVFNIKSEEINDIHANILTEHLPFYIRYGFQISFSLIGFVGKLSEFYNRKLIVDEDINIELYELSDILDIATYDHKIYPTYRIEYFEQLREHIYSIAGYVARSKKTNSILGYVILNFSQQFIKCGPLYADNINIALLLLKQCASDYDGFMLISLPYFNKQAIQIFKSKHFKQTDIIHRVYKGNQIFLNQFIFQQVFAITDDWFSLI</sequence>
<proteinExistence type="predicted"/>
<feature type="domain" description="N-acetyltransferase" evidence="1">
    <location>
        <begin position="33"/>
        <end position="179"/>
    </location>
</feature>
<dbReference type="Gene3D" id="3.40.630.30">
    <property type="match status" value="1"/>
</dbReference>
<dbReference type="OrthoDB" id="10011047at2759"/>
<evidence type="ECO:0000313" key="3">
    <source>
        <dbReference type="EMBL" id="CAF1250884.1"/>
    </source>
</evidence>
<dbReference type="InterPro" id="IPR016181">
    <property type="entry name" value="Acyl_CoA_acyltransferase"/>
</dbReference>
<dbReference type="PANTHER" id="PTHR47237">
    <property type="entry name" value="SLL0310 PROTEIN"/>
    <property type="match status" value="1"/>
</dbReference>
<comment type="caution">
    <text evidence="3">The sequence shown here is derived from an EMBL/GenBank/DDBJ whole genome shotgun (WGS) entry which is preliminary data.</text>
</comment>
<dbReference type="InterPro" id="IPR000182">
    <property type="entry name" value="GNAT_dom"/>
</dbReference>
<evidence type="ECO:0000313" key="4">
    <source>
        <dbReference type="Proteomes" id="UP000663882"/>
    </source>
</evidence>
<protein>
    <recommendedName>
        <fullName evidence="1">N-acetyltransferase domain-containing protein</fullName>
    </recommendedName>
</protein>
<dbReference type="GO" id="GO:0016747">
    <property type="term" value="F:acyltransferase activity, transferring groups other than amino-acyl groups"/>
    <property type="evidence" value="ECO:0007669"/>
    <property type="project" value="InterPro"/>
</dbReference>
<organism evidence="3 4">
    <name type="scientific">Rotaria sordida</name>
    <dbReference type="NCBI Taxonomy" id="392033"/>
    <lineage>
        <taxon>Eukaryota</taxon>
        <taxon>Metazoa</taxon>
        <taxon>Spiralia</taxon>
        <taxon>Gnathifera</taxon>
        <taxon>Rotifera</taxon>
        <taxon>Eurotatoria</taxon>
        <taxon>Bdelloidea</taxon>
        <taxon>Philodinida</taxon>
        <taxon>Philodinidae</taxon>
        <taxon>Rotaria</taxon>
    </lineage>
</organism>
<dbReference type="SUPFAM" id="SSF55729">
    <property type="entry name" value="Acyl-CoA N-acyltransferases (Nat)"/>
    <property type="match status" value="1"/>
</dbReference>
<name>A0A814ZW74_9BILA</name>
<accession>A0A814ZW74</accession>
<dbReference type="Proteomes" id="UP000663882">
    <property type="component" value="Unassembled WGS sequence"/>
</dbReference>
<dbReference type="InterPro" id="IPR052729">
    <property type="entry name" value="Acyl/Acetyltrans_Enzymes"/>
</dbReference>
<dbReference type="Gene3D" id="3.40.630.90">
    <property type="match status" value="1"/>
</dbReference>
<dbReference type="Proteomes" id="UP000663864">
    <property type="component" value="Unassembled WGS sequence"/>
</dbReference>
<evidence type="ECO:0000259" key="1">
    <source>
        <dbReference type="PROSITE" id="PS51186"/>
    </source>
</evidence>
<dbReference type="EMBL" id="CAJNOT010001062">
    <property type="protein sequence ID" value="CAF1137932.1"/>
    <property type="molecule type" value="Genomic_DNA"/>
</dbReference>
<dbReference type="PANTHER" id="PTHR47237:SF1">
    <property type="entry name" value="SLL0310 PROTEIN"/>
    <property type="match status" value="1"/>
</dbReference>
<dbReference type="PROSITE" id="PS51186">
    <property type="entry name" value="GNAT"/>
    <property type="match status" value="1"/>
</dbReference>
<dbReference type="EMBL" id="CAJNOO010002259">
    <property type="protein sequence ID" value="CAF1250884.1"/>
    <property type="molecule type" value="Genomic_DNA"/>
</dbReference>
<dbReference type="AlphaFoldDB" id="A0A814ZW74"/>
<evidence type="ECO:0000313" key="2">
    <source>
        <dbReference type="EMBL" id="CAF1137932.1"/>
    </source>
</evidence>